<feature type="region of interest" description="Disordered" evidence="1">
    <location>
        <begin position="434"/>
        <end position="527"/>
    </location>
</feature>
<feature type="compositionally biased region" description="Polar residues" evidence="1">
    <location>
        <begin position="46"/>
        <end position="55"/>
    </location>
</feature>
<comment type="caution">
    <text evidence="2">The sequence shown here is derived from an EMBL/GenBank/DDBJ whole genome shotgun (WGS) entry which is preliminary data.</text>
</comment>
<reference evidence="2 3" key="1">
    <citation type="submission" date="2024-10" db="EMBL/GenBank/DDBJ databases">
        <title>Updated reference genomes for cyclostephanoid diatoms.</title>
        <authorList>
            <person name="Roberts W.R."/>
            <person name="Alverson A.J."/>
        </authorList>
    </citation>
    <scope>NUCLEOTIDE SEQUENCE [LARGE SCALE GENOMIC DNA]</scope>
    <source>
        <strain evidence="2 3">AJA010-31</strain>
    </source>
</reference>
<feature type="region of interest" description="Disordered" evidence="1">
    <location>
        <begin position="1"/>
        <end position="181"/>
    </location>
</feature>
<feature type="compositionally biased region" description="Polar residues" evidence="1">
    <location>
        <begin position="291"/>
        <end position="306"/>
    </location>
</feature>
<organism evidence="2 3">
    <name type="scientific">Cyclotella atomus</name>
    <dbReference type="NCBI Taxonomy" id="382360"/>
    <lineage>
        <taxon>Eukaryota</taxon>
        <taxon>Sar</taxon>
        <taxon>Stramenopiles</taxon>
        <taxon>Ochrophyta</taxon>
        <taxon>Bacillariophyta</taxon>
        <taxon>Coscinodiscophyceae</taxon>
        <taxon>Thalassiosirophycidae</taxon>
        <taxon>Stephanodiscales</taxon>
        <taxon>Stephanodiscaceae</taxon>
        <taxon>Cyclotella</taxon>
    </lineage>
</organism>
<feature type="compositionally biased region" description="Low complexity" evidence="1">
    <location>
        <begin position="447"/>
        <end position="462"/>
    </location>
</feature>
<feature type="compositionally biased region" description="Polar residues" evidence="1">
    <location>
        <begin position="208"/>
        <end position="219"/>
    </location>
</feature>
<dbReference type="AlphaFoldDB" id="A0ABD3MSI3"/>
<evidence type="ECO:0000313" key="3">
    <source>
        <dbReference type="Proteomes" id="UP001530400"/>
    </source>
</evidence>
<evidence type="ECO:0000256" key="1">
    <source>
        <dbReference type="SAM" id="MobiDB-lite"/>
    </source>
</evidence>
<dbReference type="GO" id="GO:0016071">
    <property type="term" value="P:mRNA metabolic process"/>
    <property type="evidence" value="ECO:0007669"/>
    <property type="project" value="UniProtKB-ARBA"/>
</dbReference>
<feature type="compositionally biased region" description="Polar residues" evidence="1">
    <location>
        <begin position="164"/>
        <end position="175"/>
    </location>
</feature>
<feature type="compositionally biased region" description="Basic and acidic residues" evidence="1">
    <location>
        <begin position="266"/>
        <end position="288"/>
    </location>
</feature>
<dbReference type="EMBL" id="JALLPJ020001378">
    <property type="protein sequence ID" value="KAL3766839.1"/>
    <property type="molecule type" value="Genomic_DNA"/>
</dbReference>
<sequence>MDVKPKGPKPANKTPPKARKPNDSTQTTAAKTTRGKRGGGKRNNNIESGDNISEENTAAAAAAAAAAAKTTNNTSANSGKKKRNKKRDSQGGNDDGDKKTPNLKDSKQFNSEHHNAKNYAWSAFQSSPDPSALPDIGGLFLGGSSGNDESKESGAAEKNEDDVGSSSTNLDSSLNFGPPSDRIRGSLVNSMLAKTDGGVNAGEALLKSLTSPSRQSFSNPMPAVHEQFRTAESLEAEMLSPSLKPEEKTEAEQSTLHQLDLTEGAAEEKSGTEKAINEEKRDDTERANETAVPQTKSVSPNPAEQSPQPPMKKEYPDAITQLMNPGFGGGGYGMHPPMHHPQHAPYHYPLHHGPPPPGPYHGHHAPLYPMPHHPHHPYHPMHHRPGFTTIQVRVPQSLLPGNMMIVEGMQIQVPPGVPPGAIIPVNIPIPNPQHYYGHPPHHPPNFPGGFSPHPMHPGQHPMMHQHHQMPPPPPPSQPQQHQNQAAGGAPESESWAAKAARGPAQEADKARKKDDKLKEHNTESKEN</sequence>
<protein>
    <submittedName>
        <fullName evidence="2">Uncharacterized protein</fullName>
    </submittedName>
</protein>
<keyword evidence="3" id="KW-1185">Reference proteome</keyword>
<evidence type="ECO:0000313" key="2">
    <source>
        <dbReference type="EMBL" id="KAL3766839.1"/>
    </source>
</evidence>
<gene>
    <name evidence="2" type="ORF">ACHAWO_002277</name>
</gene>
<feature type="compositionally biased region" description="Basic and acidic residues" evidence="1">
    <location>
        <begin position="148"/>
        <end position="158"/>
    </location>
</feature>
<feature type="region of interest" description="Disordered" evidence="1">
    <location>
        <begin position="204"/>
        <end position="314"/>
    </location>
</feature>
<feature type="compositionally biased region" description="Basic and acidic residues" evidence="1">
    <location>
        <begin position="95"/>
        <end position="115"/>
    </location>
</feature>
<accession>A0ABD3MSI3</accession>
<dbReference type="InterPro" id="IPR028322">
    <property type="entry name" value="PNRC-like_rgn"/>
</dbReference>
<feature type="compositionally biased region" description="Basic and acidic residues" evidence="1">
    <location>
        <begin position="506"/>
        <end position="527"/>
    </location>
</feature>
<proteinExistence type="predicted"/>
<feature type="compositionally biased region" description="Low complexity" evidence="1">
    <location>
        <begin position="56"/>
        <end position="78"/>
    </location>
</feature>
<dbReference type="Pfam" id="PF15365">
    <property type="entry name" value="PNRC"/>
    <property type="match status" value="1"/>
</dbReference>
<dbReference type="Proteomes" id="UP001530400">
    <property type="component" value="Unassembled WGS sequence"/>
</dbReference>
<name>A0ABD3MSI3_9STRA</name>